<evidence type="ECO:0000313" key="2">
    <source>
        <dbReference type="Proteomes" id="UP000032266"/>
    </source>
</evidence>
<protein>
    <submittedName>
        <fullName evidence="1">Uncharacterized protein</fullName>
    </submittedName>
</protein>
<dbReference type="EMBL" id="CP007142">
    <property type="protein sequence ID" value="AJQ94486.1"/>
    <property type="molecule type" value="Genomic_DNA"/>
</dbReference>
<name>A0A0C5VJL5_9GAMM</name>
<dbReference type="Proteomes" id="UP000032266">
    <property type="component" value="Chromosome"/>
</dbReference>
<accession>A0A0C5VJL5</accession>
<gene>
    <name evidence="1" type="ORF">YC6258_02447</name>
</gene>
<sequence>MNEHIRAIILLNKSKAFGLVEEFYLACNGFRHSLDPVFSLNS</sequence>
<dbReference type="AlphaFoldDB" id="A0A0C5VJL5"/>
<evidence type="ECO:0000313" key="1">
    <source>
        <dbReference type="EMBL" id="AJQ94486.1"/>
    </source>
</evidence>
<proteinExistence type="predicted"/>
<dbReference type="HOGENOM" id="CLU_3252276_0_0_6"/>
<dbReference type="KEGG" id="gsn:YC6258_02447"/>
<organism evidence="1 2">
    <name type="scientific">Gynuella sunshinyii YC6258</name>
    <dbReference type="NCBI Taxonomy" id="1445510"/>
    <lineage>
        <taxon>Bacteria</taxon>
        <taxon>Pseudomonadati</taxon>
        <taxon>Pseudomonadota</taxon>
        <taxon>Gammaproteobacteria</taxon>
        <taxon>Oceanospirillales</taxon>
        <taxon>Saccharospirillaceae</taxon>
        <taxon>Gynuella</taxon>
    </lineage>
</organism>
<reference evidence="1 2" key="1">
    <citation type="submission" date="2014-01" db="EMBL/GenBank/DDBJ databases">
        <title>Full genme sequencing of cellulolytic bacterium Gynuella sunshinyii YC6258T gen. nov., sp. nov.</title>
        <authorList>
            <person name="Khan H."/>
            <person name="Chung E.J."/>
            <person name="Chung Y.R."/>
        </authorList>
    </citation>
    <scope>NUCLEOTIDE SEQUENCE [LARGE SCALE GENOMIC DNA]</scope>
    <source>
        <strain evidence="1 2">YC6258</strain>
    </source>
</reference>
<keyword evidence="2" id="KW-1185">Reference proteome</keyword>